<dbReference type="EMBL" id="HBFQ01047957">
    <property type="protein sequence ID" value="CAD8859869.1"/>
    <property type="molecule type" value="Transcribed_RNA"/>
</dbReference>
<dbReference type="CDD" id="cd20558">
    <property type="entry name" value="CYCLIN_ScPCL7-like"/>
    <property type="match status" value="1"/>
</dbReference>
<dbReference type="Gene3D" id="1.10.472.10">
    <property type="entry name" value="Cyclin-like"/>
    <property type="match status" value="1"/>
</dbReference>
<dbReference type="AlphaFoldDB" id="A0A7S1FDW1"/>
<dbReference type="PANTHER" id="PTHR15615">
    <property type="match status" value="1"/>
</dbReference>
<name>A0A7S1FDW1_NOCSC</name>
<evidence type="ECO:0000313" key="1">
    <source>
        <dbReference type="EMBL" id="CAD8859869.1"/>
    </source>
</evidence>
<dbReference type="InterPro" id="IPR013922">
    <property type="entry name" value="Cyclin_PHO80-like"/>
</dbReference>
<accession>A0A7S1FDW1</accession>
<sequence>MGDPEDYQDPGQEVSPAGPEFVKALANVLTHLASLTGRPQRVTRFHAIRPPQLSICDYLDRISTYFQCSNECFVLSLIYLDRIVKLHPEFTICNLNIHRLLVTSVMLAAKFFDDLYYSNAHYAKVGGLRTQELNALESQFLRLIDWRLGVQPQEYDQYRGHVLSAVQGGAVTYQSSAAETPWPVAADEGSESVASAI</sequence>
<dbReference type="GO" id="GO:0019901">
    <property type="term" value="F:protein kinase binding"/>
    <property type="evidence" value="ECO:0007669"/>
    <property type="project" value="InterPro"/>
</dbReference>
<dbReference type="Pfam" id="PF08613">
    <property type="entry name" value="Cyclin"/>
    <property type="match status" value="1"/>
</dbReference>
<organism evidence="1">
    <name type="scientific">Noctiluca scintillans</name>
    <name type="common">Sea sparkle</name>
    <name type="synonym">Red tide dinoflagellate</name>
    <dbReference type="NCBI Taxonomy" id="2966"/>
    <lineage>
        <taxon>Eukaryota</taxon>
        <taxon>Sar</taxon>
        <taxon>Alveolata</taxon>
        <taxon>Dinophyceae</taxon>
        <taxon>Noctilucales</taxon>
        <taxon>Noctilucaceae</taxon>
        <taxon>Noctiluca</taxon>
    </lineage>
</organism>
<evidence type="ECO:0008006" key="2">
    <source>
        <dbReference type="Google" id="ProtNLM"/>
    </source>
</evidence>
<dbReference type="InterPro" id="IPR036915">
    <property type="entry name" value="Cyclin-like_sf"/>
</dbReference>
<dbReference type="PANTHER" id="PTHR15615:SF108">
    <property type="entry name" value="PROTEIN CNPPD1"/>
    <property type="match status" value="1"/>
</dbReference>
<dbReference type="SUPFAM" id="SSF47954">
    <property type="entry name" value="Cyclin-like"/>
    <property type="match status" value="1"/>
</dbReference>
<protein>
    <recommendedName>
        <fullName evidence="2">Cyclin</fullName>
    </recommendedName>
</protein>
<gene>
    <name evidence="1" type="ORF">NSCI0253_LOCUS34223</name>
</gene>
<reference evidence="1" key="1">
    <citation type="submission" date="2021-01" db="EMBL/GenBank/DDBJ databases">
        <authorList>
            <person name="Corre E."/>
            <person name="Pelletier E."/>
            <person name="Niang G."/>
            <person name="Scheremetjew M."/>
            <person name="Finn R."/>
            <person name="Kale V."/>
            <person name="Holt S."/>
            <person name="Cochrane G."/>
            <person name="Meng A."/>
            <person name="Brown T."/>
            <person name="Cohen L."/>
        </authorList>
    </citation>
    <scope>NUCLEOTIDE SEQUENCE</scope>
</reference>
<proteinExistence type="predicted"/>